<proteinExistence type="predicted"/>
<comment type="caution">
    <text evidence="2">The sequence shown here is derived from an EMBL/GenBank/DDBJ whole genome shotgun (WGS) entry which is preliminary data.</text>
</comment>
<protein>
    <submittedName>
        <fullName evidence="2">Uncharacterized protein</fullName>
    </submittedName>
</protein>
<name>A0A4D4KNZ3_STRVO</name>
<reference evidence="2 3" key="1">
    <citation type="journal article" date="2020" name="Int. J. Syst. Evol. Microbiol.">
        <title>Reclassification of Streptomyces castelarensis and Streptomyces sporoclivatus as later heterotypic synonyms of Streptomyces antimycoticus.</title>
        <authorList>
            <person name="Komaki H."/>
            <person name="Tamura T."/>
        </authorList>
    </citation>
    <scope>NUCLEOTIDE SEQUENCE [LARGE SCALE GENOMIC DNA]</scope>
    <source>
        <strain evidence="2 3">NBRC 13459</strain>
    </source>
</reference>
<sequence>MPATGSSGPTSSPPPETGSGQLAAKLHGPSPGVRLDVTSESDWADAINQTEATHRTLLRADGITITVVTAALTVAL</sequence>
<dbReference type="EMBL" id="BJHW01000001">
    <property type="protein sequence ID" value="GDY49864.1"/>
    <property type="molecule type" value="Genomic_DNA"/>
</dbReference>
<evidence type="ECO:0000256" key="1">
    <source>
        <dbReference type="SAM" id="MobiDB-lite"/>
    </source>
</evidence>
<gene>
    <name evidence="2" type="ORF">SVIO_004870</name>
</gene>
<dbReference type="AlphaFoldDB" id="A0A4D4KNZ3"/>
<accession>A0A4D4KNZ3</accession>
<evidence type="ECO:0000313" key="2">
    <source>
        <dbReference type="EMBL" id="GDY49864.1"/>
    </source>
</evidence>
<organism evidence="2 3">
    <name type="scientific">Streptomyces violaceusniger</name>
    <dbReference type="NCBI Taxonomy" id="68280"/>
    <lineage>
        <taxon>Bacteria</taxon>
        <taxon>Bacillati</taxon>
        <taxon>Actinomycetota</taxon>
        <taxon>Actinomycetes</taxon>
        <taxon>Kitasatosporales</taxon>
        <taxon>Streptomycetaceae</taxon>
        <taxon>Streptomyces</taxon>
        <taxon>Streptomyces violaceusniger group</taxon>
    </lineage>
</organism>
<feature type="compositionally biased region" description="Low complexity" evidence="1">
    <location>
        <begin position="1"/>
        <end position="10"/>
    </location>
</feature>
<feature type="region of interest" description="Disordered" evidence="1">
    <location>
        <begin position="1"/>
        <end position="36"/>
    </location>
</feature>
<keyword evidence="3" id="KW-1185">Reference proteome</keyword>
<dbReference type="Proteomes" id="UP000301309">
    <property type="component" value="Unassembled WGS sequence"/>
</dbReference>
<evidence type="ECO:0000313" key="3">
    <source>
        <dbReference type="Proteomes" id="UP000301309"/>
    </source>
</evidence>